<dbReference type="EC" id="2.7.11.1" evidence="1"/>
<evidence type="ECO:0000256" key="2">
    <source>
        <dbReference type="ARBA" id="ARBA00022527"/>
    </source>
</evidence>
<keyword evidence="2" id="KW-0723">Serine/threonine-protein kinase</keyword>
<accession>A0AAV7QG49</accession>
<protein>
    <recommendedName>
        <fullName evidence="1">non-specific serine/threonine protein kinase</fullName>
        <ecNumber evidence="1">2.7.11.1</ecNumber>
    </recommendedName>
</protein>
<name>A0AAV7QG49_PLEWA</name>
<sequence>MPYRSLEVIIRSGYYTSADIWSTACTVVHPQLNTHQIQTLFELMRTPSMSLIIDDLLPLFQAFELATGHCLFKLKPVENVSQEIDHIAQIIALLGSVPRHIARSGKKSMDFFDQRGDCLKESLQQKGTLADVLPAFASVIERLTSMEGKVRTLELRSEDVKTGHTAIVSTWWASLREWRGTTC</sequence>
<dbReference type="GO" id="GO:0005634">
    <property type="term" value="C:nucleus"/>
    <property type="evidence" value="ECO:0007669"/>
    <property type="project" value="TreeGrafter"/>
</dbReference>
<dbReference type="AlphaFoldDB" id="A0AAV7QG49"/>
<keyword evidence="5" id="KW-0418">Kinase</keyword>
<evidence type="ECO:0000313" key="10">
    <source>
        <dbReference type="Proteomes" id="UP001066276"/>
    </source>
</evidence>
<dbReference type="EMBL" id="JANPWB010000010">
    <property type="protein sequence ID" value="KAJ1139441.1"/>
    <property type="molecule type" value="Genomic_DNA"/>
</dbReference>
<dbReference type="GO" id="GO:0050684">
    <property type="term" value="P:regulation of mRNA processing"/>
    <property type="evidence" value="ECO:0007669"/>
    <property type="project" value="TreeGrafter"/>
</dbReference>
<dbReference type="GO" id="GO:0005737">
    <property type="term" value="C:cytoplasm"/>
    <property type="evidence" value="ECO:0007669"/>
    <property type="project" value="TreeGrafter"/>
</dbReference>
<reference evidence="9" key="1">
    <citation type="journal article" date="2022" name="bioRxiv">
        <title>Sequencing and chromosome-scale assembly of the giantPleurodeles waltlgenome.</title>
        <authorList>
            <person name="Brown T."/>
            <person name="Elewa A."/>
            <person name="Iarovenko S."/>
            <person name="Subramanian E."/>
            <person name="Araus A.J."/>
            <person name="Petzold A."/>
            <person name="Susuki M."/>
            <person name="Suzuki K.-i.T."/>
            <person name="Hayashi T."/>
            <person name="Toyoda A."/>
            <person name="Oliveira C."/>
            <person name="Osipova E."/>
            <person name="Leigh N.D."/>
            <person name="Simon A."/>
            <person name="Yun M.H."/>
        </authorList>
    </citation>
    <scope>NUCLEOTIDE SEQUENCE</scope>
    <source>
        <strain evidence="9">20211129_DDA</strain>
        <tissue evidence="9">Liver</tissue>
    </source>
</reference>
<comment type="catalytic activity">
    <reaction evidence="8">
        <text>L-seryl-[protein] + ATP = O-phospho-L-seryl-[protein] + ADP + H(+)</text>
        <dbReference type="Rhea" id="RHEA:17989"/>
        <dbReference type="Rhea" id="RHEA-COMP:9863"/>
        <dbReference type="Rhea" id="RHEA-COMP:11604"/>
        <dbReference type="ChEBI" id="CHEBI:15378"/>
        <dbReference type="ChEBI" id="CHEBI:29999"/>
        <dbReference type="ChEBI" id="CHEBI:30616"/>
        <dbReference type="ChEBI" id="CHEBI:83421"/>
        <dbReference type="ChEBI" id="CHEBI:456216"/>
        <dbReference type="EC" id="2.7.11.1"/>
    </reaction>
</comment>
<gene>
    <name evidence="9" type="ORF">NDU88_005813</name>
</gene>
<comment type="caution">
    <text evidence="9">The sequence shown here is derived from an EMBL/GenBank/DDBJ whole genome shotgun (WGS) entry which is preliminary data.</text>
</comment>
<dbReference type="GO" id="GO:0004674">
    <property type="term" value="F:protein serine/threonine kinase activity"/>
    <property type="evidence" value="ECO:0007669"/>
    <property type="project" value="UniProtKB-KW"/>
</dbReference>
<evidence type="ECO:0000256" key="3">
    <source>
        <dbReference type="ARBA" id="ARBA00022679"/>
    </source>
</evidence>
<keyword evidence="10" id="KW-1185">Reference proteome</keyword>
<evidence type="ECO:0000256" key="4">
    <source>
        <dbReference type="ARBA" id="ARBA00022741"/>
    </source>
</evidence>
<dbReference type="GO" id="GO:0005524">
    <property type="term" value="F:ATP binding"/>
    <property type="evidence" value="ECO:0007669"/>
    <property type="project" value="UniProtKB-KW"/>
</dbReference>
<evidence type="ECO:0000256" key="7">
    <source>
        <dbReference type="ARBA" id="ARBA00047899"/>
    </source>
</evidence>
<dbReference type="GO" id="GO:0000245">
    <property type="term" value="P:spliceosomal complex assembly"/>
    <property type="evidence" value="ECO:0007669"/>
    <property type="project" value="TreeGrafter"/>
</dbReference>
<keyword evidence="4" id="KW-0547">Nucleotide-binding</keyword>
<comment type="catalytic activity">
    <reaction evidence="7">
        <text>L-threonyl-[protein] + ATP = O-phospho-L-threonyl-[protein] + ADP + H(+)</text>
        <dbReference type="Rhea" id="RHEA:46608"/>
        <dbReference type="Rhea" id="RHEA-COMP:11060"/>
        <dbReference type="Rhea" id="RHEA-COMP:11605"/>
        <dbReference type="ChEBI" id="CHEBI:15378"/>
        <dbReference type="ChEBI" id="CHEBI:30013"/>
        <dbReference type="ChEBI" id="CHEBI:30616"/>
        <dbReference type="ChEBI" id="CHEBI:61977"/>
        <dbReference type="ChEBI" id="CHEBI:456216"/>
        <dbReference type="EC" id="2.7.11.1"/>
    </reaction>
</comment>
<evidence type="ECO:0000256" key="8">
    <source>
        <dbReference type="ARBA" id="ARBA00048679"/>
    </source>
</evidence>
<dbReference type="PANTHER" id="PTHR47634:SF6">
    <property type="entry name" value="SRSF PROTEIN KINASE 2"/>
    <property type="match status" value="1"/>
</dbReference>
<evidence type="ECO:0000256" key="5">
    <source>
        <dbReference type="ARBA" id="ARBA00022777"/>
    </source>
</evidence>
<organism evidence="9 10">
    <name type="scientific">Pleurodeles waltl</name>
    <name type="common">Iberian ribbed newt</name>
    <dbReference type="NCBI Taxonomy" id="8319"/>
    <lineage>
        <taxon>Eukaryota</taxon>
        <taxon>Metazoa</taxon>
        <taxon>Chordata</taxon>
        <taxon>Craniata</taxon>
        <taxon>Vertebrata</taxon>
        <taxon>Euteleostomi</taxon>
        <taxon>Amphibia</taxon>
        <taxon>Batrachia</taxon>
        <taxon>Caudata</taxon>
        <taxon>Salamandroidea</taxon>
        <taxon>Salamandridae</taxon>
        <taxon>Pleurodelinae</taxon>
        <taxon>Pleurodeles</taxon>
    </lineage>
</organism>
<keyword evidence="3" id="KW-0808">Transferase</keyword>
<dbReference type="Gene3D" id="1.10.510.10">
    <property type="entry name" value="Transferase(Phosphotransferase) domain 1"/>
    <property type="match status" value="1"/>
</dbReference>
<keyword evidence="6" id="KW-0067">ATP-binding</keyword>
<evidence type="ECO:0000256" key="6">
    <source>
        <dbReference type="ARBA" id="ARBA00022840"/>
    </source>
</evidence>
<proteinExistence type="predicted"/>
<evidence type="ECO:0000256" key="1">
    <source>
        <dbReference type="ARBA" id="ARBA00012513"/>
    </source>
</evidence>
<dbReference type="InterPro" id="IPR051334">
    <property type="entry name" value="SRPK"/>
</dbReference>
<dbReference type="Proteomes" id="UP001066276">
    <property type="component" value="Chromosome 6"/>
</dbReference>
<dbReference type="PANTHER" id="PTHR47634">
    <property type="entry name" value="PROTEIN KINASE DOMAIN-CONTAINING PROTEIN-RELATED"/>
    <property type="match status" value="1"/>
</dbReference>
<dbReference type="GO" id="GO:0035556">
    <property type="term" value="P:intracellular signal transduction"/>
    <property type="evidence" value="ECO:0007669"/>
    <property type="project" value="TreeGrafter"/>
</dbReference>
<evidence type="ECO:0000313" key="9">
    <source>
        <dbReference type="EMBL" id="KAJ1139441.1"/>
    </source>
</evidence>